<evidence type="ECO:0000313" key="1">
    <source>
        <dbReference type="EMBL" id="JAH17213.1"/>
    </source>
</evidence>
<organism evidence="1">
    <name type="scientific">Anguilla anguilla</name>
    <name type="common">European freshwater eel</name>
    <name type="synonym">Muraena anguilla</name>
    <dbReference type="NCBI Taxonomy" id="7936"/>
    <lineage>
        <taxon>Eukaryota</taxon>
        <taxon>Metazoa</taxon>
        <taxon>Chordata</taxon>
        <taxon>Craniata</taxon>
        <taxon>Vertebrata</taxon>
        <taxon>Euteleostomi</taxon>
        <taxon>Actinopterygii</taxon>
        <taxon>Neopterygii</taxon>
        <taxon>Teleostei</taxon>
        <taxon>Anguilliformes</taxon>
        <taxon>Anguillidae</taxon>
        <taxon>Anguilla</taxon>
    </lineage>
</organism>
<dbReference type="AlphaFoldDB" id="A0A0E9QME8"/>
<accession>A0A0E9QME8</accession>
<reference evidence="1" key="1">
    <citation type="submission" date="2014-11" db="EMBL/GenBank/DDBJ databases">
        <authorList>
            <person name="Amaro Gonzalez C."/>
        </authorList>
    </citation>
    <scope>NUCLEOTIDE SEQUENCE</scope>
</reference>
<dbReference type="EMBL" id="GBXM01091364">
    <property type="protein sequence ID" value="JAH17213.1"/>
    <property type="molecule type" value="Transcribed_RNA"/>
</dbReference>
<reference evidence="1" key="2">
    <citation type="journal article" date="2015" name="Fish Shellfish Immunol.">
        <title>Early steps in the European eel (Anguilla anguilla)-Vibrio vulnificus interaction in the gills: Role of the RtxA13 toxin.</title>
        <authorList>
            <person name="Callol A."/>
            <person name="Pajuelo D."/>
            <person name="Ebbesson L."/>
            <person name="Teles M."/>
            <person name="MacKenzie S."/>
            <person name="Amaro C."/>
        </authorList>
    </citation>
    <scope>NUCLEOTIDE SEQUENCE</scope>
</reference>
<proteinExistence type="predicted"/>
<sequence length="16" mass="2145">MYTRERKELKRYKKSK</sequence>
<name>A0A0E9QME8_ANGAN</name>
<protein>
    <submittedName>
        <fullName evidence="1">Uncharacterized protein</fullName>
    </submittedName>
</protein>